<dbReference type="Pfam" id="PF12850">
    <property type="entry name" value="Metallophos_2"/>
    <property type="match status" value="1"/>
</dbReference>
<dbReference type="InterPro" id="IPR024654">
    <property type="entry name" value="Calcineurin-like_PHP_lpxH"/>
</dbReference>
<comment type="cofactor">
    <cofactor evidence="1">
        <name>a divalent metal cation</name>
        <dbReference type="ChEBI" id="CHEBI:60240"/>
    </cofactor>
</comment>
<comment type="caution">
    <text evidence="3">The sequence shown here is derived from an EMBL/GenBank/DDBJ whole genome shotgun (WGS) entry which is preliminary data.</text>
</comment>
<name>A0A830G0X5_9EURY</name>
<dbReference type="InterPro" id="IPR029052">
    <property type="entry name" value="Metallo-depent_PP-like"/>
</dbReference>
<dbReference type="RefSeq" id="WP_188872473.1">
    <property type="nucleotide sequence ID" value="NZ_BMOO01000004.1"/>
</dbReference>
<reference evidence="3" key="1">
    <citation type="journal article" date="2014" name="Int. J. Syst. Evol. Microbiol.">
        <title>Complete genome sequence of Corynebacterium casei LMG S-19264T (=DSM 44701T), isolated from a smear-ripened cheese.</title>
        <authorList>
            <consortium name="US DOE Joint Genome Institute (JGI-PGF)"/>
            <person name="Walter F."/>
            <person name="Albersmeier A."/>
            <person name="Kalinowski J."/>
            <person name="Ruckert C."/>
        </authorList>
    </citation>
    <scope>NUCLEOTIDE SEQUENCE</scope>
    <source>
        <strain evidence="3">JCM 16108</strain>
    </source>
</reference>
<protein>
    <recommendedName>
        <fullName evidence="1">Phosphoesterase</fullName>
        <ecNumber evidence="1">3.1.4.-</ecNumber>
    </recommendedName>
</protein>
<organism evidence="3 5">
    <name type="scientific">Halarchaeum rubridurum</name>
    <dbReference type="NCBI Taxonomy" id="489911"/>
    <lineage>
        <taxon>Archaea</taxon>
        <taxon>Methanobacteriati</taxon>
        <taxon>Methanobacteriota</taxon>
        <taxon>Stenosarchaea group</taxon>
        <taxon>Halobacteria</taxon>
        <taxon>Halobacteriales</taxon>
        <taxon>Halobacteriaceae</taxon>
    </lineage>
</organism>
<keyword evidence="1" id="KW-0479">Metal-binding</keyword>
<reference evidence="4" key="3">
    <citation type="submission" date="2021-03" db="EMBL/GenBank/DDBJ databases">
        <title>Genomic Encyclopedia of Type Strains, Phase IV (KMG-IV): sequencing the most valuable type-strain genomes for metagenomic binning, comparative biology and taxonomic classification.</title>
        <authorList>
            <person name="Goeker M."/>
        </authorList>
    </citation>
    <scope>NUCLEOTIDE SEQUENCE</scope>
    <source>
        <strain evidence="4">DSM 22443</strain>
    </source>
</reference>
<dbReference type="EMBL" id="JAGGKO010000003">
    <property type="protein sequence ID" value="MBP1954975.1"/>
    <property type="molecule type" value="Genomic_DNA"/>
</dbReference>
<evidence type="ECO:0000313" key="3">
    <source>
        <dbReference type="EMBL" id="GGM70025.1"/>
    </source>
</evidence>
<dbReference type="EC" id="3.1.4.-" evidence="1"/>
<dbReference type="Gene3D" id="3.60.21.10">
    <property type="match status" value="1"/>
</dbReference>
<reference evidence="3" key="2">
    <citation type="submission" date="2020-09" db="EMBL/GenBank/DDBJ databases">
        <authorList>
            <person name="Sun Q."/>
            <person name="Ohkuma M."/>
        </authorList>
    </citation>
    <scope>NUCLEOTIDE SEQUENCE</scope>
    <source>
        <strain evidence="3">JCM 16108</strain>
    </source>
</reference>
<dbReference type="GO" id="GO:0046872">
    <property type="term" value="F:metal ion binding"/>
    <property type="evidence" value="ECO:0007669"/>
    <property type="project" value="UniProtKB-KW"/>
</dbReference>
<evidence type="ECO:0000259" key="2">
    <source>
        <dbReference type="Pfam" id="PF12850"/>
    </source>
</evidence>
<dbReference type="OrthoDB" id="9959at2157"/>
<dbReference type="EMBL" id="BMOO01000004">
    <property type="protein sequence ID" value="GGM70025.1"/>
    <property type="molecule type" value="Genomic_DNA"/>
</dbReference>
<proteinExistence type="inferred from homology"/>
<dbReference type="GO" id="GO:0016787">
    <property type="term" value="F:hydrolase activity"/>
    <property type="evidence" value="ECO:0007669"/>
    <property type="project" value="UniProtKB-UniRule"/>
</dbReference>
<dbReference type="InterPro" id="IPR000979">
    <property type="entry name" value="Phosphodiesterase_MJ0936/Vps29"/>
</dbReference>
<evidence type="ECO:0000313" key="4">
    <source>
        <dbReference type="EMBL" id="MBP1954975.1"/>
    </source>
</evidence>
<sequence length="164" mass="17559">MLVGVVSDTHDDLERARAAVAHFEAVGCETVIHCGDVVAPFTAAVFESDAFDFHAVRGNNDGEWNLQNAIRSFGEYHGESAALTVDGAEFAVYHGTSGTLTDALVACEKYDYVLCGHTHERRHDVVGDTQRVNPGGLPFPAGDDSYHVATVDTATGDVTFTDLD</sequence>
<dbReference type="InterPro" id="IPR041802">
    <property type="entry name" value="MPP_YfcE"/>
</dbReference>
<dbReference type="AlphaFoldDB" id="A0A830G0X5"/>
<gene>
    <name evidence="3" type="ORF">GCM10009017_20170</name>
    <name evidence="4" type="ORF">J2752_001887</name>
</gene>
<dbReference type="PANTHER" id="PTHR43165">
    <property type="entry name" value="METALLOPHOSPHOESTERASE"/>
    <property type="match status" value="1"/>
</dbReference>
<dbReference type="SUPFAM" id="SSF56300">
    <property type="entry name" value="Metallo-dependent phosphatases"/>
    <property type="match status" value="1"/>
</dbReference>
<accession>A0A830G0X5</accession>
<feature type="domain" description="Calcineurin-like phosphoesterase" evidence="2">
    <location>
        <begin position="1"/>
        <end position="155"/>
    </location>
</feature>
<comment type="similarity">
    <text evidence="1">Belongs to the metallophosphoesterase superfamily. YfcE family.</text>
</comment>
<evidence type="ECO:0000313" key="5">
    <source>
        <dbReference type="Proteomes" id="UP000614609"/>
    </source>
</evidence>
<dbReference type="Proteomes" id="UP000765891">
    <property type="component" value="Unassembled WGS sequence"/>
</dbReference>
<dbReference type="NCBIfam" id="TIGR00040">
    <property type="entry name" value="yfcE"/>
    <property type="match status" value="1"/>
</dbReference>
<dbReference type="InterPro" id="IPR053193">
    <property type="entry name" value="MetalloPDE_YfcE-like"/>
</dbReference>
<evidence type="ECO:0000256" key="1">
    <source>
        <dbReference type="RuleBase" id="RU362039"/>
    </source>
</evidence>
<dbReference type="PANTHER" id="PTHR43165:SF1">
    <property type="entry name" value="PHOSPHODIESTERASE MJ0936"/>
    <property type="match status" value="1"/>
</dbReference>
<dbReference type="Proteomes" id="UP000614609">
    <property type="component" value="Unassembled WGS sequence"/>
</dbReference>
<dbReference type="CDD" id="cd00841">
    <property type="entry name" value="MPP_YfcE"/>
    <property type="match status" value="1"/>
</dbReference>
<keyword evidence="5" id="KW-1185">Reference proteome</keyword>